<dbReference type="InterPro" id="IPR018060">
    <property type="entry name" value="HTH_AraC"/>
</dbReference>
<evidence type="ECO:0000256" key="4">
    <source>
        <dbReference type="ARBA" id="ARBA00023163"/>
    </source>
</evidence>
<dbReference type="Pfam" id="PF12833">
    <property type="entry name" value="HTH_18"/>
    <property type="match status" value="1"/>
</dbReference>
<evidence type="ECO:0000256" key="1">
    <source>
        <dbReference type="ARBA" id="ARBA00023015"/>
    </source>
</evidence>
<dbReference type="AlphaFoldDB" id="A0A3S2XQU3"/>
<evidence type="ECO:0000256" key="3">
    <source>
        <dbReference type="ARBA" id="ARBA00023159"/>
    </source>
</evidence>
<dbReference type="PROSITE" id="PS01124">
    <property type="entry name" value="HTH_ARAC_FAMILY_2"/>
    <property type="match status" value="1"/>
</dbReference>
<dbReference type="InterPro" id="IPR020449">
    <property type="entry name" value="Tscrpt_reg_AraC-type_HTH"/>
</dbReference>
<dbReference type="SUPFAM" id="SSF46689">
    <property type="entry name" value="Homeodomain-like"/>
    <property type="match status" value="2"/>
</dbReference>
<dbReference type="InterPro" id="IPR003313">
    <property type="entry name" value="AraC-bd"/>
</dbReference>
<dbReference type="OrthoDB" id="9816011at2"/>
<dbReference type="InterPro" id="IPR050204">
    <property type="entry name" value="AraC_XylS_family_regulators"/>
</dbReference>
<keyword evidence="4" id="KW-0804">Transcription</keyword>
<keyword evidence="1" id="KW-0805">Transcription regulation</keyword>
<gene>
    <name evidence="6" type="ORF">EOD73_16895</name>
</gene>
<dbReference type="PRINTS" id="PR00032">
    <property type="entry name" value="HTHARAC"/>
</dbReference>
<evidence type="ECO:0000313" key="6">
    <source>
        <dbReference type="EMBL" id="RVT82411.1"/>
    </source>
</evidence>
<dbReference type="InterPro" id="IPR014710">
    <property type="entry name" value="RmlC-like_jellyroll"/>
</dbReference>
<evidence type="ECO:0000313" key="7">
    <source>
        <dbReference type="Proteomes" id="UP000288587"/>
    </source>
</evidence>
<comment type="caution">
    <text evidence="6">The sequence shown here is derived from an EMBL/GenBank/DDBJ whole genome shotgun (WGS) entry which is preliminary data.</text>
</comment>
<dbReference type="PANTHER" id="PTHR46796">
    <property type="entry name" value="HTH-TYPE TRANSCRIPTIONAL ACTIVATOR RHAS-RELATED"/>
    <property type="match status" value="1"/>
</dbReference>
<organism evidence="6 7">
    <name type="scientific">Inhella crocodyli</name>
    <dbReference type="NCBI Taxonomy" id="2499851"/>
    <lineage>
        <taxon>Bacteria</taxon>
        <taxon>Pseudomonadati</taxon>
        <taxon>Pseudomonadota</taxon>
        <taxon>Betaproteobacteria</taxon>
        <taxon>Burkholderiales</taxon>
        <taxon>Sphaerotilaceae</taxon>
        <taxon>Inhella</taxon>
    </lineage>
</organism>
<accession>A0A3S2XQU3</accession>
<dbReference type="InterPro" id="IPR011051">
    <property type="entry name" value="RmlC_Cupin_sf"/>
</dbReference>
<keyword evidence="3" id="KW-0010">Activator</keyword>
<dbReference type="PANTHER" id="PTHR46796:SF13">
    <property type="entry name" value="HTH-TYPE TRANSCRIPTIONAL ACTIVATOR RHAS"/>
    <property type="match status" value="1"/>
</dbReference>
<dbReference type="GO" id="GO:0043565">
    <property type="term" value="F:sequence-specific DNA binding"/>
    <property type="evidence" value="ECO:0007669"/>
    <property type="project" value="InterPro"/>
</dbReference>
<evidence type="ECO:0000256" key="2">
    <source>
        <dbReference type="ARBA" id="ARBA00023125"/>
    </source>
</evidence>
<proteinExistence type="predicted"/>
<dbReference type="RefSeq" id="WP_127684219.1">
    <property type="nucleotide sequence ID" value="NZ_SACM01000006.1"/>
</dbReference>
<dbReference type="GO" id="GO:0003700">
    <property type="term" value="F:DNA-binding transcription factor activity"/>
    <property type="evidence" value="ECO:0007669"/>
    <property type="project" value="InterPro"/>
</dbReference>
<evidence type="ECO:0000259" key="5">
    <source>
        <dbReference type="PROSITE" id="PS01124"/>
    </source>
</evidence>
<protein>
    <submittedName>
        <fullName evidence="6">AraC family transcriptional regulator</fullName>
    </submittedName>
</protein>
<keyword evidence="7" id="KW-1185">Reference proteome</keyword>
<dbReference type="Gene3D" id="2.60.120.10">
    <property type="entry name" value="Jelly Rolls"/>
    <property type="match status" value="1"/>
</dbReference>
<dbReference type="SMART" id="SM00342">
    <property type="entry name" value="HTH_ARAC"/>
    <property type="match status" value="1"/>
</dbReference>
<dbReference type="EMBL" id="SACM01000006">
    <property type="protein sequence ID" value="RVT82411.1"/>
    <property type="molecule type" value="Genomic_DNA"/>
</dbReference>
<dbReference type="SUPFAM" id="SSF51182">
    <property type="entry name" value="RmlC-like cupins"/>
    <property type="match status" value="1"/>
</dbReference>
<keyword evidence="2" id="KW-0238">DNA-binding</keyword>
<dbReference type="Pfam" id="PF02311">
    <property type="entry name" value="AraC_binding"/>
    <property type="match status" value="1"/>
</dbReference>
<dbReference type="Gene3D" id="1.10.10.60">
    <property type="entry name" value="Homeodomain-like"/>
    <property type="match status" value="1"/>
</dbReference>
<sequence length="282" mass="30142">MKVSWESSVAGPQHSVRLLRLHLAAFAAPLHAHDALELTWIERGAGLRFVGGDVAPFDDGDLVLLAPGLPHTWHTRGEPPEGVRATVLQLDLTAAAALLPEWRQQALPLLQRAGQGLRVRGALHARTSAALAALPHAPGLALLGGALALLGTLADAPDDALAPIDRSAPRVARPKATVQRRLDGLLAWVQANLGAPLSAQEAAAHLHVTPGAFARSFQRLVGKPFSAYVNDLRVGEACLQLRQSDRPVAEVAQRCGFATLSHFNAEFRRRTGTTPRAYRQGR</sequence>
<dbReference type="Proteomes" id="UP000288587">
    <property type="component" value="Unassembled WGS sequence"/>
</dbReference>
<name>A0A3S2XQU3_9BURK</name>
<reference evidence="6 7" key="1">
    <citation type="submission" date="2019-01" db="EMBL/GenBank/DDBJ databases">
        <authorList>
            <person name="Chen W.-M."/>
        </authorList>
    </citation>
    <scope>NUCLEOTIDE SEQUENCE [LARGE SCALE GENOMIC DNA]</scope>
    <source>
        <strain evidence="6 7">CCP-18</strain>
    </source>
</reference>
<feature type="domain" description="HTH araC/xylS-type" evidence="5">
    <location>
        <begin position="183"/>
        <end position="281"/>
    </location>
</feature>
<dbReference type="InterPro" id="IPR009057">
    <property type="entry name" value="Homeodomain-like_sf"/>
</dbReference>
<dbReference type="PROSITE" id="PS00041">
    <property type="entry name" value="HTH_ARAC_FAMILY_1"/>
    <property type="match status" value="1"/>
</dbReference>
<dbReference type="InterPro" id="IPR018062">
    <property type="entry name" value="HTH_AraC-typ_CS"/>
</dbReference>